<comment type="caution">
    <text evidence="1">The sequence shown here is derived from an EMBL/GenBank/DDBJ whole genome shotgun (WGS) entry which is preliminary data.</text>
</comment>
<dbReference type="Proteomes" id="UP001060215">
    <property type="component" value="Chromosome 9"/>
</dbReference>
<organism evidence="1 2">
    <name type="scientific">Camellia lanceoleosa</name>
    <dbReference type="NCBI Taxonomy" id="1840588"/>
    <lineage>
        <taxon>Eukaryota</taxon>
        <taxon>Viridiplantae</taxon>
        <taxon>Streptophyta</taxon>
        <taxon>Embryophyta</taxon>
        <taxon>Tracheophyta</taxon>
        <taxon>Spermatophyta</taxon>
        <taxon>Magnoliopsida</taxon>
        <taxon>eudicotyledons</taxon>
        <taxon>Gunneridae</taxon>
        <taxon>Pentapetalae</taxon>
        <taxon>asterids</taxon>
        <taxon>Ericales</taxon>
        <taxon>Theaceae</taxon>
        <taxon>Camellia</taxon>
    </lineage>
</organism>
<sequence>MNHSFTVDTSRPFTSVKEVVAIFGKKLLTSKLYSSPKPFSNPKQWNFSPTKTQESDEEEQKTLAETLNRLELELKETKTKLKLLKERESETEVALASLNAKLYKNMSKMARVEAVAAENVAAEAVARMRSARREEEVKKRDMIVRIEEDKPTLAQILSIVLLQFAIFLPFLLYMMKYVQVRTEQKKVAEVQDEA</sequence>
<accession>A0ACC0GPZ1</accession>
<reference evidence="1 2" key="1">
    <citation type="journal article" date="2022" name="Plant J.">
        <title>Chromosome-level genome of Camellia lanceoleosa provides a valuable resource for understanding genome evolution and self-incompatibility.</title>
        <authorList>
            <person name="Gong W."/>
            <person name="Xiao S."/>
            <person name="Wang L."/>
            <person name="Liao Z."/>
            <person name="Chang Y."/>
            <person name="Mo W."/>
            <person name="Hu G."/>
            <person name="Li W."/>
            <person name="Zhao G."/>
            <person name="Zhu H."/>
            <person name="Hu X."/>
            <person name="Ji K."/>
            <person name="Xiang X."/>
            <person name="Song Q."/>
            <person name="Yuan D."/>
            <person name="Jin S."/>
            <person name="Zhang L."/>
        </authorList>
    </citation>
    <scope>NUCLEOTIDE SEQUENCE [LARGE SCALE GENOMIC DNA]</scope>
    <source>
        <strain evidence="1">SQ_2022a</strain>
    </source>
</reference>
<protein>
    <submittedName>
        <fullName evidence="1">Uncharacterized protein</fullName>
    </submittedName>
</protein>
<evidence type="ECO:0000313" key="2">
    <source>
        <dbReference type="Proteomes" id="UP001060215"/>
    </source>
</evidence>
<proteinExistence type="predicted"/>
<name>A0ACC0GPZ1_9ERIC</name>
<evidence type="ECO:0000313" key="1">
    <source>
        <dbReference type="EMBL" id="KAI8003205.1"/>
    </source>
</evidence>
<gene>
    <name evidence="1" type="ORF">LOK49_LG08G02801</name>
</gene>
<dbReference type="EMBL" id="CM045766">
    <property type="protein sequence ID" value="KAI8003205.1"/>
    <property type="molecule type" value="Genomic_DNA"/>
</dbReference>
<keyword evidence="2" id="KW-1185">Reference proteome</keyword>